<evidence type="ECO:0000259" key="1">
    <source>
        <dbReference type="PROSITE" id="PS51201"/>
    </source>
</evidence>
<dbReference type="PANTHER" id="PTHR43833:SF9">
    <property type="entry name" value="POTASSIUM CHANNEL PROTEIN YUGO-RELATED"/>
    <property type="match status" value="1"/>
</dbReference>
<dbReference type="SUPFAM" id="SSF51735">
    <property type="entry name" value="NAD(P)-binding Rossmann-fold domains"/>
    <property type="match status" value="1"/>
</dbReference>
<dbReference type="InterPro" id="IPR006037">
    <property type="entry name" value="RCK_C"/>
</dbReference>
<dbReference type="PANTHER" id="PTHR43833">
    <property type="entry name" value="POTASSIUM CHANNEL PROTEIN 2-RELATED-RELATED"/>
    <property type="match status" value="1"/>
</dbReference>
<evidence type="ECO:0008006" key="4">
    <source>
        <dbReference type="Google" id="ProtNLM"/>
    </source>
</evidence>
<accession>A0A7V4E3P8</accession>
<dbReference type="Pfam" id="PF02080">
    <property type="entry name" value="TrkA_C"/>
    <property type="match status" value="1"/>
</dbReference>
<name>A0A7V4E3P8_UNCW3</name>
<dbReference type="InterPro" id="IPR036721">
    <property type="entry name" value="RCK_C_sf"/>
</dbReference>
<dbReference type="InterPro" id="IPR050721">
    <property type="entry name" value="Trk_Ktr_HKT_K-transport"/>
</dbReference>
<dbReference type="EMBL" id="DTDJ01000006">
    <property type="protein sequence ID" value="HGL16783.1"/>
    <property type="molecule type" value="Genomic_DNA"/>
</dbReference>
<dbReference type="Gene3D" id="3.30.70.1450">
    <property type="entry name" value="Regulator of K+ conductance, C-terminal domain"/>
    <property type="match status" value="1"/>
</dbReference>
<dbReference type="GO" id="GO:0006813">
    <property type="term" value="P:potassium ion transport"/>
    <property type="evidence" value="ECO:0007669"/>
    <property type="project" value="InterPro"/>
</dbReference>
<dbReference type="Pfam" id="PF02254">
    <property type="entry name" value="TrkA_N"/>
    <property type="match status" value="1"/>
</dbReference>
<organism evidence="3">
    <name type="scientific">candidate division WOR-3 bacterium</name>
    <dbReference type="NCBI Taxonomy" id="2052148"/>
    <lineage>
        <taxon>Bacteria</taxon>
        <taxon>Bacteria division WOR-3</taxon>
    </lineage>
</organism>
<dbReference type="AlphaFoldDB" id="A0A7V4E3P8"/>
<dbReference type="PROSITE" id="PS51201">
    <property type="entry name" value="RCK_N"/>
    <property type="match status" value="1"/>
</dbReference>
<evidence type="ECO:0000313" key="3">
    <source>
        <dbReference type="EMBL" id="HGL16783.1"/>
    </source>
</evidence>
<dbReference type="Gene3D" id="3.40.50.720">
    <property type="entry name" value="NAD(P)-binding Rossmann-like Domain"/>
    <property type="match status" value="1"/>
</dbReference>
<evidence type="ECO:0000259" key="2">
    <source>
        <dbReference type="PROSITE" id="PS51202"/>
    </source>
</evidence>
<feature type="domain" description="RCK C-terminal" evidence="2">
    <location>
        <begin position="142"/>
        <end position="222"/>
    </location>
</feature>
<gene>
    <name evidence="3" type="ORF">ENU66_00345</name>
</gene>
<reference evidence="3" key="1">
    <citation type="journal article" date="2020" name="mSystems">
        <title>Genome- and Community-Level Interaction Insights into Carbon Utilization and Element Cycling Functions of Hydrothermarchaeota in Hydrothermal Sediment.</title>
        <authorList>
            <person name="Zhou Z."/>
            <person name="Liu Y."/>
            <person name="Xu W."/>
            <person name="Pan J."/>
            <person name="Luo Z.H."/>
            <person name="Li M."/>
        </authorList>
    </citation>
    <scope>NUCLEOTIDE SEQUENCE [LARGE SCALE GENOMIC DNA]</scope>
    <source>
        <strain evidence="3">SpSt-69</strain>
    </source>
</reference>
<proteinExistence type="predicted"/>
<dbReference type="PROSITE" id="PS51202">
    <property type="entry name" value="RCK_C"/>
    <property type="match status" value="1"/>
</dbReference>
<dbReference type="InterPro" id="IPR003148">
    <property type="entry name" value="RCK_N"/>
</dbReference>
<comment type="caution">
    <text evidence="3">The sequence shown here is derived from an EMBL/GenBank/DDBJ whole genome shotgun (WGS) entry which is preliminary data.</text>
</comment>
<dbReference type="SUPFAM" id="SSF116726">
    <property type="entry name" value="TrkA C-terminal domain-like"/>
    <property type="match status" value="1"/>
</dbReference>
<dbReference type="GO" id="GO:0008324">
    <property type="term" value="F:monoatomic cation transmembrane transporter activity"/>
    <property type="evidence" value="ECO:0007669"/>
    <property type="project" value="InterPro"/>
</dbReference>
<protein>
    <recommendedName>
        <fullName evidence="4">TrkA family potassium uptake protein</fullName>
    </recommendedName>
</protein>
<feature type="domain" description="RCK N-terminal" evidence="1">
    <location>
        <begin position="2"/>
        <end position="119"/>
    </location>
</feature>
<dbReference type="InterPro" id="IPR036291">
    <property type="entry name" value="NAD(P)-bd_dom_sf"/>
</dbReference>
<sequence length="222" mass="24476">MDGHYIVCGFGKIGKIVAKELQAKKEKVVVIEKDPERIRLLHEKGIPYIEGDATEEETLLKANIGKAKGIACTLTQDADNLCATLTARELNPNIVIVTRAENESSVKKLIKAGANKVITPYEAGAVKIAEYLTKREIVEIVDFIINAEPLQYAIKQVALERTNPLINKTLREANLRQKYGILVIGIIRGEKTIINPSPDEILRENDILVVIGEAGKLTAQNL</sequence>